<evidence type="ECO:0000256" key="4">
    <source>
        <dbReference type="ARBA" id="ARBA00023125"/>
    </source>
</evidence>
<sequence length="203" mass="23330">MNEFSAFRQRIDKSIIIKAQSGDRRALKSIYETFFTASFKLVYRITTSKSASEDIVQNGFIKVLTNIAAFKHNGSFAGWLRQIMVNEALGYLRKHKKFTVELELNPQTNEERQSQLQSLDVANNTVFDQPWWEACNDLFVLMKDLSVGARTVLILHEIEGYSHKEIGAFLDKTESFSKQVLARTMLKLREQVTREEARNASNS</sequence>
<dbReference type="Pfam" id="PF04545">
    <property type="entry name" value="Sigma70_r4"/>
    <property type="match status" value="1"/>
</dbReference>
<feature type="domain" description="RNA polymerase sigma-70 region 2" evidence="6">
    <location>
        <begin position="39"/>
        <end position="97"/>
    </location>
</feature>
<dbReference type="InterPro" id="IPR036388">
    <property type="entry name" value="WH-like_DNA-bd_sf"/>
</dbReference>
<dbReference type="InterPro" id="IPR007627">
    <property type="entry name" value="RNA_pol_sigma70_r2"/>
</dbReference>
<evidence type="ECO:0000313" key="8">
    <source>
        <dbReference type="EMBL" id="MDT0580959.1"/>
    </source>
</evidence>
<dbReference type="EMBL" id="JAVRIE010000001">
    <property type="protein sequence ID" value="MDT0580959.1"/>
    <property type="molecule type" value="Genomic_DNA"/>
</dbReference>
<dbReference type="AlphaFoldDB" id="A0AAW8QVY8"/>
<evidence type="ECO:0000313" key="9">
    <source>
        <dbReference type="Proteomes" id="UP001249020"/>
    </source>
</evidence>
<dbReference type="Pfam" id="PF04542">
    <property type="entry name" value="Sigma70_r2"/>
    <property type="match status" value="1"/>
</dbReference>
<dbReference type="SUPFAM" id="SSF88659">
    <property type="entry name" value="Sigma3 and sigma4 domains of RNA polymerase sigma factors"/>
    <property type="match status" value="1"/>
</dbReference>
<dbReference type="NCBIfam" id="TIGR02937">
    <property type="entry name" value="sigma70-ECF"/>
    <property type="match status" value="1"/>
</dbReference>
<organism evidence="8 9">
    <name type="scientific">Brumicola blandensis</name>
    <dbReference type="NCBI Taxonomy" id="3075611"/>
    <lineage>
        <taxon>Bacteria</taxon>
        <taxon>Pseudomonadati</taxon>
        <taxon>Pseudomonadota</taxon>
        <taxon>Gammaproteobacteria</taxon>
        <taxon>Alteromonadales</taxon>
        <taxon>Alteromonadaceae</taxon>
        <taxon>Brumicola</taxon>
    </lineage>
</organism>
<evidence type="ECO:0000259" key="7">
    <source>
        <dbReference type="Pfam" id="PF04545"/>
    </source>
</evidence>
<dbReference type="Gene3D" id="1.10.10.10">
    <property type="entry name" value="Winged helix-like DNA-binding domain superfamily/Winged helix DNA-binding domain"/>
    <property type="match status" value="1"/>
</dbReference>
<dbReference type="Proteomes" id="UP001249020">
    <property type="component" value="Unassembled WGS sequence"/>
</dbReference>
<keyword evidence="2" id="KW-0805">Transcription regulation</keyword>
<reference evidence="8 9" key="1">
    <citation type="submission" date="2023-09" db="EMBL/GenBank/DDBJ databases">
        <authorList>
            <person name="Rey-Velasco X."/>
        </authorList>
    </citation>
    <scope>NUCLEOTIDE SEQUENCE [LARGE SCALE GENOMIC DNA]</scope>
    <source>
        <strain evidence="8 9">W409</strain>
    </source>
</reference>
<keyword evidence="4" id="KW-0238">DNA-binding</keyword>
<comment type="similarity">
    <text evidence="1">Belongs to the sigma-70 factor family. ECF subfamily.</text>
</comment>
<dbReference type="SUPFAM" id="SSF88946">
    <property type="entry name" value="Sigma2 domain of RNA polymerase sigma factors"/>
    <property type="match status" value="1"/>
</dbReference>
<evidence type="ECO:0000256" key="3">
    <source>
        <dbReference type="ARBA" id="ARBA00023082"/>
    </source>
</evidence>
<evidence type="ECO:0000256" key="2">
    <source>
        <dbReference type="ARBA" id="ARBA00023015"/>
    </source>
</evidence>
<keyword evidence="3" id="KW-0731">Sigma factor</keyword>
<dbReference type="GO" id="GO:0003677">
    <property type="term" value="F:DNA binding"/>
    <property type="evidence" value="ECO:0007669"/>
    <property type="project" value="UniProtKB-KW"/>
</dbReference>
<comment type="caution">
    <text evidence="8">The sequence shown here is derived from an EMBL/GenBank/DDBJ whole genome shotgun (WGS) entry which is preliminary data.</text>
</comment>
<evidence type="ECO:0000256" key="1">
    <source>
        <dbReference type="ARBA" id="ARBA00010641"/>
    </source>
</evidence>
<dbReference type="RefSeq" id="WP_311359775.1">
    <property type="nucleotide sequence ID" value="NZ_JAVRIE010000001.1"/>
</dbReference>
<dbReference type="InterPro" id="IPR039425">
    <property type="entry name" value="RNA_pol_sigma-70-like"/>
</dbReference>
<evidence type="ECO:0000256" key="5">
    <source>
        <dbReference type="ARBA" id="ARBA00023163"/>
    </source>
</evidence>
<dbReference type="PANTHER" id="PTHR43133">
    <property type="entry name" value="RNA POLYMERASE ECF-TYPE SIGMA FACTO"/>
    <property type="match status" value="1"/>
</dbReference>
<dbReference type="PANTHER" id="PTHR43133:SF46">
    <property type="entry name" value="RNA POLYMERASE SIGMA-70 FACTOR ECF SUBFAMILY"/>
    <property type="match status" value="1"/>
</dbReference>
<dbReference type="InterPro" id="IPR013325">
    <property type="entry name" value="RNA_pol_sigma_r2"/>
</dbReference>
<dbReference type="InterPro" id="IPR013324">
    <property type="entry name" value="RNA_pol_sigma_r3/r4-like"/>
</dbReference>
<dbReference type="InterPro" id="IPR007630">
    <property type="entry name" value="RNA_pol_sigma70_r4"/>
</dbReference>
<dbReference type="GO" id="GO:0006352">
    <property type="term" value="P:DNA-templated transcription initiation"/>
    <property type="evidence" value="ECO:0007669"/>
    <property type="project" value="InterPro"/>
</dbReference>
<keyword evidence="9" id="KW-1185">Reference proteome</keyword>
<gene>
    <name evidence="8" type="ORF">RM544_00235</name>
</gene>
<dbReference type="GO" id="GO:0016987">
    <property type="term" value="F:sigma factor activity"/>
    <property type="evidence" value="ECO:0007669"/>
    <property type="project" value="UniProtKB-KW"/>
</dbReference>
<dbReference type="InterPro" id="IPR014284">
    <property type="entry name" value="RNA_pol_sigma-70_dom"/>
</dbReference>
<keyword evidence="5" id="KW-0804">Transcription</keyword>
<accession>A0AAW8QVY8</accession>
<evidence type="ECO:0000259" key="6">
    <source>
        <dbReference type="Pfam" id="PF04542"/>
    </source>
</evidence>
<feature type="domain" description="RNA polymerase sigma-70 region 4" evidence="7">
    <location>
        <begin position="142"/>
        <end position="190"/>
    </location>
</feature>
<name>A0AAW8QVY8_9ALTE</name>
<dbReference type="Gene3D" id="1.10.1740.10">
    <property type="match status" value="1"/>
</dbReference>
<proteinExistence type="inferred from homology"/>
<protein>
    <submittedName>
        <fullName evidence="8">RNA polymerase sigma factor</fullName>
    </submittedName>
</protein>